<dbReference type="PROSITE" id="PS00146">
    <property type="entry name" value="BETA_LACTAMASE_A"/>
    <property type="match status" value="1"/>
</dbReference>
<evidence type="ECO:0000256" key="4">
    <source>
        <dbReference type="ARBA" id="ARBA00022801"/>
    </source>
</evidence>
<dbReference type="NCBIfam" id="NF033103">
    <property type="entry name" value="bla_class_A"/>
    <property type="match status" value="1"/>
</dbReference>
<dbReference type="InterPro" id="IPR000871">
    <property type="entry name" value="Beta-lactam_class-A"/>
</dbReference>
<dbReference type="Gene3D" id="3.40.710.10">
    <property type="entry name" value="DD-peptidase/beta-lactamase superfamily"/>
    <property type="match status" value="1"/>
</dbReference>
<evidence type="ECO:0000256" key="7">
    <source>
        <dbReference type="SAM" id="SignalP"/>
    </source>
</evidence>
<evidence type="ECO:0000313" key="9">
    <source>
        <dbReference type="EMBL" id="AFD05704.1"/>
    </source>
</evidence>
<dbReference type="Proteomes" id="UP000007590">
    <property type="component" value="Chromosome"/>
</dbReference>
<sequence length="301" mass="33273">MKNSKLNKILITFIISFVFNSLSAQQLTFKDQIDQIAKEAKGDVGVALLNLEAGDTFLYNETMHFPMQSVYKFPLAMAVLSQVDAGKLTIDQKLHLTKRDLLPNTWSPLREKYPNANADVTLMEVLKATVSESDNNGCDILFRLLGGPKKVEKYIHGIGVKEIAIAATEEEMHTAWDVQFTNWCTPVAMQQLLSTFHKDDKLSEKSKQLLWDMMVDSPTGAKRIKALLPEGTVVAHKTGTSDTNKEGVTGAINDVGIIVLPNKHHLAITVFVANSKASTGIMEETIAKIAKAAYDNEINKQ</sequence>
<dbReference type="GO" id="GO:0046677">
    <property type="term" value="P:response to antibiotic"/>
    <property type="evidence" value="ECO:0007669"/>
    <property type="project" value="UniProtKB-UniRule"/>
</dbReference>
<keyword evidence="10" id="KW-1185">Reference proteome</keyword>
<accession>H8KP67</accession>
<dbReference type="EC" id="3.5.2.6" evidence="3 6"/>
<dbReference type="InterPro" id="IPR045155">
    <property type="entry name" value="Beta-lactam_cat"/>
</dbReference>
<dbReference type="SUPFAM" id="SSF56601">
    <property type="entry name" value="beta-lactamase/transpeptidase-like"/>
    <property type="match status" value="1"/>
</dbReference>
<evidence type="ECO:0000256" key="5">
    <source>
        <dbReference type="ARBA" id="ARBA00023251"/>
    </source>
</evidence>
<evidence type="ECO:0000313" key="10">
    <source>
        <dbReference type="Proteomes" id="UP000007590"/>
    </source>
</evidence>
<dbReference type="Pfam" id="PF13354">
    <property type="entry name" value="Beta-lactamase2"/>
    <property type="match status" value="1"/>
</dbReference>
<feature type="chain" id="PRO_5003612985" description="Beta-lactamase" evidence="7">
    <location>
        <begin position="25"/>
        <end position="301"/>
    </location>
</feature>
<dbReference type="GO" id="GO:0030655">
    <property type="term" value="P:beta-lactam antibiotic catabolic process"/>
    <property type="evidence" value="ECO:0007669"/>
    <property type="project" value="InterPro"/>
</dbReference>
<dbReference type="PANTHER" id="PTHR35333:SF3">
    <property type="entry name" value="BETA-LACTAMASE-TYPE TRANSPEPTIDASE FOLD CONTAINING PROTEIN"/>
    <property type="match status" value="1"/>
</dbReference>
<keyword evidence="7" id="KW-0732">Signal</keyword>
<reference evidence="9" key="1">
    <citation type="submission" date="2012-02" db="EMBL/GenBank/DDBJ databases">
        <title>The complete genome of Solitalea canadensis DSM 3403.</title>
        <authorList>
            <consortium name="US DOE Joint Genome Institute (JGI-PGF)"/>
            <person name="Lucas S."/>
            <person name="Copeland A."/>
            <person name="Lapidus A."/>
            <person name="Glavina del Rio T."/>
            <person name="Dalin E."/>
            <person name="Tice H."/>
            <person name="Bruce D."/>
            <person name="Goodwin L."/>
            <person name="Pitluck S."/>
            <person name="Peters L."/>
            <person name="Ovchinnikova G."/>
            <person name="Lu M."/>
            <person name="Kyrpides N."/>
            <person name="Mavromatis K."/>
            <person name="Ivanova N."/>
            <person name="Brettin T."/>
            <person name="Detter J.C."/>
            <person name="Han C."/>
            <person name="Larimer F."/>
            <person name="Land M."/>
            <person name="Hauser L."/>
            <person name="Markowitz V."/>
            <person name="Cheng J.-F."/>
            <person name="Hugenholtz P."/>
            <person name="Woyke T."/>
            <person name="Wu D."/>
            <person name="Spring S."/>
            <person name="Schroeder M."/>
            <person name="Kopitz M."/>
            <person name="Brambilla E."/>
            <person name="Klenk H.-P."/>
            <person name="Eisen J.A."/>
        </authorList>
    </citation>
    <scope>NUCLEOTIDE SEQUENCE</scope>
    <source>
        <strain evidence="9">DSM 3403</strain>
    </source>
</reference>
<organism evidence="9 10">
    <name type="scientific">Solitalea canadensis (strain ATCC 29591 / DSM 3403 / JCM 21819 / LMG 8368 / NBRC 15130 / NCIMB 12057 / USAM 9D)</name>
    <name type="common">Flexibacter canadensis</name>
    <dbReference type="NCBI Taxonomy" id="929556"/>
    <lineage>
        <taxon>Bacteria</taxon>
        <taxon>Pseudomonadati</taxon>
        <taxon>Bacteroidota</taxon>
        <taxon>Sphingobacteriia</taxon>
        <taxon>Sphingobacteriales</taxon>
        <taxon>Sphingobacteriaceae</taxon>
        <taxon>Solitalea</taxon>
    </lineage>
</organism>
<evidence type="ECO:0000256" key="6">
    <source>
        <dbReference type="RuleBase" id="RU361140"/>
    </source>
</evidence>
<evidence type="ECO:0000256" key="2">
    <source>
        <dbReference type="ARBA" id="ARBA00009009"/>
    </source>
</evidence>
<dbReference type="InterPro" id="IPR023650">
    <property type="entry name" value="Beta-lactam_class-A_AS"/>
</dbReference>
<dbReference type="InterPro" id="IPR012338">
    <property type="entry name" value="Beta-lactam/transpept-like"/>
</dbReference>
<dbReference type="AlphaFoldDB" id="H8KP67"/>
<dbReference type="PRINTS" id="PR00118">
    <property type="entry name" value="BLACTAMASEA"/>
</dbReference>
<dbReference type="PANTHER" id="PTHR35333">
    <property type="entry name" value="BETA-LACTAMASE"/>
    <property type="match status" value="1"/>
</dbReference>
<keyword evidence="5 6" id="KW-0046">Antibiotic resistance</keyword>
<dbReference type="RefSeq" id="WP_014678932.1">
    <property type="nucleotide sequence ID" value="NC_017770.1"/>
</dbReference>
<gene>
    <name evidence="9" type="ordered locus">Solca_0574</name>
</gene>
<dbReference type="eggNOG" id="COG2367">
    <property type="taxonomic scope" value="Bacteria"/>
</dbReference>
<dbReference type="HOGENOM" id="CLU_031960_0_1_10"/>
<evidence type="ECO:0000256" key="1">
    <source>
        <dbReference type="ARBA" id="ARBA00001526"/>
    </source>
</evidence>
<evidence type="ECO:0000256" key="3">
    <source>
        <dbReference type="ARBA" id="ARBA00012865"/>
    </source>
</evidence>
<evidence type="ECO:0000259" key="8">
    <source>
        <dbReference type="Pfam" id="PF13354"/>
    </source>
</evidence>
<dbReference type="STRING" id="929556.Solca_0574"/>
<protein>
    <recommendedName>
        <fullName evidence="3 6">Beta-lactamase</fullName>
        <ecNumber evidence="3 6">3.5.2.6</ecNumber>
    </recommendedName>
</protein>
<keyword evidence="4 6" id="KW-0378">Hydrolase</keyword>
<dbReference type="KEGG" id="scn:Solca_0574"/>
<comment type="similarity">
    <text evidence="2 6">Belongs to the class-A beta-lactamase family.</text>
</comment>
<dbReference type="GO" id="GO:0008800">
    <property type="term" value="F:beta-lactamase activity"/>
    <property type="evidence" value="ECO:0007669"/>
    <property type="project" value="UniProtKB-UniRule"/>
</dbReference>
<feature type="domain" description="Beta-lactamase class A catalytic" evidence="8">
    <location>
        <begin position="45"/>
        <end position="272"/>
    </location>
</feature>
<proteinExistence type="inferred from homology"/>
<feature type="signal peptide" evidence="7">
    <location>
        <begin position="1"/>
        <end position="24"/>
    </location>
</feature>
<dbReference type="OrthoDB" id="9772863at2"/>
<dbReference type="NCBIfam" id="NF012099">
    <property type="entry name" value="SubclassA2"/>
    <property type="match status" value="1"/>
</dbReference>
<comment type="catalytic activity">
    <reaction evidence="1 6">
        <text>a beta-lactam + H2O = a substituted beta-amino acid</text>
        <dbReference type="Rhea" id="RHEA:20401"/>
        <dbReference type="ChEBI" id="CHEBI:15377"/>
        <dbReference type="ChEBI" id="CHEBI:35627"/>
        <dbReference type="ChEBI" id="CHEBI:140347"/>
        <dbReference type="EC" id="3.5.2.6"/>
    </reaction>
</comment>
<dbReference type="EMBL" id="CP003349">
    <property type="protein sequence ID" value="AFD05704.1"/>
    <property type="molecule type" value="Genomic_DNA"/>
</dbReference>
<name>H8KP67_SOLCM</name>